<proteinExistence type="predicted"/>
<dbReference type="Proteomes" id="UP000051888">
    <property type="component" value="Unassembled WGS sequence"/>
</dbReference>
<reference evidence="1 2" key="1">
    <citation type="submission" date="2015-09" db="EMBL/GenBank/DDBJ databases">
        <title>Genome sequencing project for genomic taxonomy and phylogenomics of Bacillus-like bacteria.</title>
        <authorList>
            <person name="Liu B."/>
            <person name="Wang J."/>
            <person name="Zhu Y."/>
            <person name="Liu G."/>
            <person name="Chen Q."/>
            <person name="Chen Z."/>
            <person name="Lan J."/>
            <person name="Che J."/>
            <person name="Ge C."/>
            <person name="Shi H."/>
            <person name="Pan Z."/>
            <person name="Liu X."/>
        </authorList>
    </citation>
    <scope>NUCLEOTIDE SEQUENCE [LARGE SCALE GENOMIC DNA]</scope>
    <source>
        <strain evidence="1 2">LMG 18435</strain>
    </source>
</reference>
<name>A0A0Q3WZ87_9BACI</name>
<dbReference type="OrthoDB" id="9879335at2"/>
<evidence type="ECO:0000313" key="2">
    <source>
        <dbReference type="Proteomes" id="UP000051888"/>
    </source>
</evidence>
<dbReference type="AlphaFoldDB" id="A0A0Q3WZ87"/>
<dbReference type="RefSeq" id="WP_055741017.1">
    <property type="nucleotide sequence ID" value="NZ_JAAIWL010000005.1"/>
</dbReference>
<dbReference type="EMBL" id="LJJC01000004">
    <property type="protein sequence ID" value="KQL55219.1"/>
    <property type="molecule type" value="Genomic_DNA"/>
</dbReference>
<keyword evidence="2" id="KW-1185">Reference proteome</keyword>
<evidence type="ECO:0000313" key="1">
    <source>
        <dbReference type="EMBL" id="KQL55219.1"/>
    </source>
</evidence>
<sequence>MENHIITSIYINVKTNEVFTEKEQNMIHSMLLHTSAWSVNGGVFLNPPQKEDEDPSCIFELDLVMGKAISMEEGEQIVKVLPIKIRSVFRNAKLEEPIIEIKEHIVSA</sequence>
<gene>
    <name evidence="1" type="ORF">AN964_18025</name>
</gene>
<dbReference type="PATRIC" id="fig|157838.3.peg.3998"/>
<comment type="caution">
    <text evidence="1">The sequence shown here is derived from an EMBL/GenBank/DDBJ whole genome shotgun (WGS) entry which is preliminary data.</text>
</comment>
<protein>
    <submittedName>
        <fullName evidence="1">Uncharacterized protein</fullName>
    </submittedName>
</protein>
<organism evidence="1 2">
    <name type="scientific">Heyndrickxia shackletonii</name>
    <dbReference type="NCBI Taxonomy" id="157838"/>
    <lineage>
        <taxon>Bacteria</taxon>
        <taxon>Bacillati</taxon>
        <taxon>Bacillota</taxon>
        <taxon>Bacilli</taxon>
        <taxon>Bacillales</taxon>
        <taxon>Bacillaceae</taxon>
        <taxon>Heyndrickxia</taxon>
    </lineage>
</organism>
<accession>A0A0Q3WZ87</accession>